<evidence type="ECO:0000256" key="3">
    <source>
        <dbReference type="ARBA" id="ARBA00022475"/>
    </source>
</evidence>
<protein>
    <submittedName>
        <fullName evidence="8">Biopolymer transporter ExbD</fullName>
    </submittedName>
</protein>
<sequence length="185" mass="20843">MAKSTNRVMPEINAGSMADIAFLLLIFFLVTTTIGADKGLQMLLPPEKTQTTPPSNVHDRNLFKVIINSKNELLVEDMPMDITSLKKEAKKFLANNGADPSLSDNPQTAVVSVKTDRGTDYETYLMVLDELMAAYNELRAEKLGISVDRYLQLDEKNVKENQMLKYAQKVYPRRLSEAEATRIEQ</sequence>
<comment type="similarity">
    <text evidence="2 7">Belongs to the ExbD/TolR family.</text>
</comment>
<keyword evidence="5" id="KW-1133">Transmembrane helix</keyword>
<evidence type="ECO:0000256" key="1">
    <source>
        <dbReference type="ARBA" id="ARBA00004162"/>
    </source>
</evidence>
<keyword evidence="9" id="KW-1185">Reference proteome</keyword>
<dbReference type="RefSeq" id="WP_302040161.1">
    <property type="nucleotide sequence ID" value="NZ_JAUKPO010000018.1"/>
</dbReference>
<dbReference type="EMBL" id="JAUKPO010000018">
    <property type="protein sequence ID" value="MDO1449360.1"/>
    <property type="molecule type" value="Genomic_DNA"/>
</dbReference>
<keyword evidence="3" id="KW-1003">Cell membrane</keyword>
<evidence type="ECO:0000256" key="2">
    <source>
        <dbReference type="ARBA" id="ARBA00005811"/>
    </source>
</evidence>
<evidence type="ECO:0000256" key="6">
    <source>
        <dbReference type="ARBA" id="ARBA00023136"/>
    </source>
</evidence>
<gene>
    <name evidence="8" type="ORF">Q0590_24000</name>
</gene>
<evidence type="ECO:0000256" key="4">
    <source>
        <dbReference type="ARBA" id="ARBA00022692"/>
    </source>
</evidence>
<evidence type="ECO:0000256" key="7">
    <source>
        <dbReference type="RuleBase" id="RU003879"/>
    </source>
</evidence>
<keyword evidence="6" id="KW-0472">Membrane</keyword>
<name>A0ABT8RB76_9BACT</name>
<keyword evidence="7" id="KW-0653">Protein transport</keyword>
<evidence type="ECO:0000313" key="8">
    <source>
        <dbReference type="EMBL" id="MDO1449360.1"/>
    </source>
</evidence>
<dbReference type="InterPro" id="IPR003400">
    <property type="entry name" value="ExbD"/>
</dbReference>
<dbReference type="PANTHER" id="PTHR30558:SF3">
    <property type="entry name" value="BIOPOLYMER TRANSPORT PROTEIN EXBD-RELATED"/>
    <property type="match status" value="1"/>
</dbReference>
<dbReference type="PANTHER" id="PTHR30558">
    <property type="entry name" value="EXBD MEMBRANE COMPONENT OF PMF-DRIVEN MACROMOLECULE IMPORT SYSTEM"/>
    <property type="match status" value="1"/>
</dbReference>
<dbReference type="Proteomes" id="UP001168528">
    <property type="component" value="Unassembled WGS sequence"/>
</dbReference>
<evidence type="ECO:0000313" key="9">
    <source>
        <dbReference type="Proteomes" id="UP001168528"/>
    </source>
</evidence>
<dbReference type="Pfam" id="PF02472">
    <property type="entry name" value="ExbD"/>
    <property type="match status" value="1"/>
</dbReference>
<keyword evidence="4 7" id="KW-0812">Transmembrane</keyword>
<organism evidence="8 9">
    <name type="scientific">Rhodocytophaga aerolata</name>
    <dbReference type="NCBI Taxonomy" id="455078"/>
    <lineage>
        <taxon>Bacteria</taxon>
        <taxon>Pseudomonadati</taxon>
        <taxon>Bacteroidota</taxon>
        <taxon>Cytophagia</taxon>
        <taxon>Cytophagales</taxon>
        <taxon>Rhodocytophagaceae</taxon>
        <taxon>Rhodocytophaga</taxon>
    </lineage>
</organism>
<comment type="subcellular location">
    <subcellularLocation>
        <location evidence="1">Cell membrane</location>
        <topology evidence="1">Single-pass membrane protein</topology>
    </subcellularLocation>
    <subcellularLocation>
        <location evidence="7">Cell membrane</location>
        <topology evidence="7">Single-pass type II membrane protein</topology>
    </subcellularLocation>
</comment>
<comment type="caution">
    <text evidence="8">The sequence shown here is derived from an EMBL/GenBank/DDBJ whole genome shotgun (WGS) entry which is preliminary data.</text>
</comment>
<accession>A0ABT8RB76</accession>
<reference evidence="8" key="1">
    <citation type="submission" date="2023-07" db="EMBL/GenBank/DDBJ databases">
        <title>The genome sequence of Rhodocytophaga aerolata KACC 12507.</title>
        <authorList>
            <person name="Zhang X."/>
        </authorList>
    </citation>
    <scope>NUCLEOTIDE SEQUENCE</scope>
    <source>
        <strain evidence="8">KACC 12507</strain>
    </source>
</reference>
<keyword evidence="7" id="KW-0813">Transport</keyword>
<proteinExistence type="inferred from homology"/>
<evidence type="ECO:0000256" key="5">
    <source>
        <dbReference type="ARBA" id="ARBA00022989"/>
    </source>
</evidence>